<organism evidence="1 2">
    <name type="scientific">Thalassoglobus polymorphus</name>
    <dbReference type="NCBI Taxonomy" id="2527994"/>
    <lineage>
        <taxon>Bacteria</taxon>
        <taxon>Pseudomonadati</taxon>
        <taxon>Planctomycetota</taxon>
        <taxon>Planctomycetia</taxon>
        <taxon>Planctomycetales</taxon>
        <taxon>Planctomycetaceae</taxon>
        <taxon>Thalassoglobus</taxon>
    </lineage>
</organism>
<dbReference type="KEGG" id="tpol:Mal48_14270"/>
<evidence type="ECO:0000313" key="2">
    <source>
        <dbReference type="Proteomes" id="UP000315724"/>
    </source>
</evidence>
<proteinExistence type="predicted"/>
<dbReference type="Proteomes" id="UP000315724">
    <property type="component" value="Chromosome"/>
</dbReference>
<protein>
    <submittedName>
        <fullName evidence="1">Uncharacterized protein</fullName>
    </submittedName>
</protein>
<reference evidence="1 2" key="1">
    <citation type="submission" date="2019-02" db="EMBL/GenBank/DDBJ databases">
        <title>Deep-cultivation of Planctomycetes and their phenomic and genomic characterization uncovers novel biology.</title>
        <authorList>
            <person name="Wiegand S."/>
            <person name="Jogler M."/>
            <person name="Boedeker C."/>
            <person name="Pinto D."/>
            <person name="Vollmers J."/>
            <person name="Rivas-Marin E."/>
            <person name="Kohn T."/>
            <person name="Peeters S.H."/>
            <person name="Heuer A."/>
            <person name="Rast P."/>
            <person name="Oberbeckmann S."/>
            <person name="Bunk B."/>
            <person name="Jeske O."/>
            <person name="Meyerdierks A."/>
            <person name="Storesund J.E."/>
            <person name="Kallscheuer N."/>
            <person name="Luecker S."/>
            <person name="Lage O.M."/>
            <person name="Pohl T."/>
            <person name="Merkel B.J."/>
            <person name="Hornburger P."/>
            <person name="Mueller R.-W."/>
            <person name="Bruemmer F."/>
            <person name="Labrenz M."/>
            <person name="Spormann A.M."/>
            <person name="Op den Camp H."/>
            <person name="Overmann J."/>
            <person name="Amann R."/>
            <person name="Jetten M.S.M."/>
            <person name="Mascher T."/>
            <person name="Medema M.H."/>
            <person name="Devos D.P."/>
            <person name="Kaster A.-K."/>
            <person name="Ovreas L."/>
            <person name="Rohde M."/>
            <person name="Galperin M.Y."/>
            <person name="Jogler C."/>
        </authorList>
    </citation>
    <scope>NUCLEOTIDE SEQUENCE [LARGE SCALE GENOMIC DNA]</scope>
    <source>
        <strain evidence="1 2">Mal48</strain>
    </source>
</reference>
<evidence type="ECO:0000313" key="1">
    <source>
        <dbReference type="EMBL" id="QDT32185.1"/>
    </source>
</evidence>
<keyword evidence="2" id="KW-1185">Reference proteome</keyword>
<dbReference type="EMBL" id="CP036267">
    <property type="protein sequence ID" value="QDT32185.1"/>
    <property type="molecule type" value="Genomic_DNA"/>
</dbReference>
<sequence>MKLHVDFDVIEFFNQFEELTLQQNVSERNRVKLKKESDRAHLNRAIGKR</sequence>
<dbReference type="AlphaFoldDB" id="A0A517QKM5"/>
<gene>
    <name evidence="1" type="ORF">Mal48_14270</name>
</gene>
<accession>A0A517QKM5</accession>
<name>A0A517QKM5_9PLAN</name>
<dbReference type="RefSeq" id="WP_197442114.1">
    <property type="nucleotide sequence ID" value="NZ_CP036267.1"/>
</dbReference>